<sequence>MKRKRRKHTAEFKARVAFGAIQGLKTQSEIAKEFEIHPVMVGQWKNELIERMPELFAGKADKDAQAKDKEKVELERKVGQLTMEVAFLEKKCNQLGIPLKGRNT</sequence>
<dbReference type="GO" id="GO:0006313">
    <property type="term" value="P:DNA transposition"/>
    <property type="evidence" value="ECO:0007669"/>
    <property type="project" value="InterPro"/>
</dbReference>
<dbReference type="InterPro" id="IPR010921">
    <property type="entry name" value="Trp_repressor/repl_initiator"/>
</dbReference>
<evidence type="ECO:0000313" key="3">
    <source>
        <dbReference type="Proteomes" id="UP000184603"/>
    </source>
</evidence>
<dbReference type="RefSeq" id="WP_073616641.1">
    <property type="nucleotide sequence ID" value="NZ_FRFE01000045.1"/>
</dbReference>
<dbReference type="STRING" id="1121416.SAMN02745220_04907"/>
<dbReference type="AlphaFoldDB" id="A0A1M7YKG0"/>
<dbReference type="EMBL" id="FRFE01000045">
    <property type="protein sequence ID" value="SHO53056.1"/>
    <property type="molecule type" value="Genomic_DNA"/>
</dbReference>
<dbReference type="Pfam" id="PF01527">
    <property type="entry name" value="HTH_Tnp_1"/>
    <property type="match status" value="1"/>
</dbReference>
<keyword evidence="3" id="KW-1185">Reference proteome</keyword>
<protein>
    <submittedName>
        <fullName evidence="2">Transposase</fullName>
    </submittedName>
</protein>
<dbReference type="Proteomes" id="UP000184603">
    <property type="component" value="Unassembled WGS sequence"/>
</dbReference>
<gene>
    <name evidence="2" type="ORF">SAMN02745220_04907</name>
</gene>
<feature type="coiled-coil region" evidence="1">
    <location>
        <begin position="64"/>
        <end position="91"/>
    </location>
</feature>
<dbReference type="OrthoDB" id="5571971at2"/>
<keyword evidence="1" id="KW-0175">Coiled coil</keyword>
<name>A0A1M7YKG0_9BACT</name>
<dbReference type="InterPro" id="IPR002514">
    <property type="entry name" value="Transposase_8"/>
</dbReference>
<dbReference type="SUPFAM" id="SSF48295">
    <property type="entry name" value="TrpR-like"/>
    <property type="match status" value="1"/>
</dbReference>
<organism evidence="2 3">
    <name type="scientific">Desulfopila aestuarii DSM 18488</name>
    <dbReference type="NCBI Taxonomy" id="1121416"/>
    <lineage>
        <taxon>Bacteria</taxon>
        <taxon>Pseudomonadati</taxon>
        <taxon>Thermodesulfobacteriota</taxon>
        <taxon>Desulfobulbia</taxon>
        <taxon>Desulfobulbales</taxon>
        <taxon>Desulfocapsaceae</taxon>
        <taxon>Desulfopila</taxon>
    </lineage>
</organism>
<dbReference type="GO" id="GO:0043565">
    <property type="term" value="F:sequence-specific DNA binding"/>
    <property type="evidence" value="ECO:0007669"/>
    <property type="project" value="InterPro"/>
</dbReference>
<accession>A0A1M7YKG0</accession>
<proteinExistence type="predicted"/>
<dbReference type="GO" id="GO:0004803">
    <property type="term" value="F:transposase activity"/>
    <property type="evidence" value="ECO:0007669"/>
    <property type="project" value="InterPro"/>
</dbReference>
<reference evidence="2 3" key="1">
    <citation type="submission" date="2016-12" db="EMBL/GenBank/DDBJ databases">
        <authorList>
            <person name="Song W.-J."/>
            <person name="Kurnit D.M."/>
        </authorList>
    </citation>
    <scope>NUCLEOTIDE SEQUENCE [LARGE SCALE GENOMIC DNA]</scope>
    <source>
        <strain evidence="2 3">DSM 18488</strain>
    </source>
</reference>
<evidence type="ECO:0000313" key="2">
    <source>
        <dbReference type="EMBL" id="SHO53056.1"/>
    </source>
</evidence>
<evidence type="ECO:0000256" key="1">
    <source>
        <dbReference type="SAM" id="Coils"/>
    </source>
</evidence>